<dbReference type="InterPro" id="IPR018223">
    <property type="entry name" value="Arginosuc_synth_CS"/>
</dbReference>
<dbReference type="GO" id="GO:0005737">
    <property type="term" value="C:cytoplasm"/>
    <property type="evidence" value="ECO:0007669"/>
    <property type="project" value="TreeGrafter"/>
</dbReference>
<accession>A0A937R5T3</accession>
<dbReference type="GO" id="GO:0005524">
    <property type="term" value="F:ATP binding"/>
    <property type="evidence" value="ECO:0007669"/>
    <property type="project" value="UniProtKB-KW"/>
</dbReference>
<dbReference type="EMBL" id="JAEACQ010000049">
    <property type="protein sequence ID" value="MBL7625776.1"/>
    <property type="molecule type" value="Genomic_DNA"/>
</dbReference>
<reference evidence="10" key="1">
    <citation type="submission" date="2020-12" db="EMBL/GenBank/DDBJ databases">
        <title>Genomic characterization of non-nitrogen-fixing Frankia strains.</title>
        <authorList>
            <person name="Carlos-Shanley C."/>
            <person name="Guerra T."/>
            <person name="Hahn D."/>
        </authorList>
    </citation>
    <scope>NUCLEOTIDE SEQUENCE</scope>
    <source>
        <strain evidence="10">CN6</strain>
    </source>
</reference>
<keyword evidence="3" id="KW-0055">Arginine biosynthesis</keyword>
<dbReference type="PANTHER" id="PTHR11587:SF2">
    <property type="entry name" value="ARGININOSUCCINATE SYNTHASE"/>
    <property type="match status" value="1"/>
</dbReference>
<evidence type="ECO:0000256" key="4">
    <source>
        <dbReference type="ARBA" id="ARBA00022598"/>
    </source>
</evidence>
<dbReference type="CDD" id="cd01999">
    <property type="entry name" value="ASS"/>
    <property type="match status" value="1"/>
</dbReference>
<dbReference type="GO" id="GO:0006526">
    <property type="term" value="P:L-arginine biosynthetic process"/>
    <property type="evidence" value="ECO:0007669"/>
    <property type="project" value="UniProtKB-KW"/>
</dbReference>
<keyword evidence="6" id="KW-0547">Nucleotide-binding</keyword>
<dbReference type="InterPro" id="IPR048267">
    <property type="entry name" value="Arginosuc_syn_N"/>
</dbReference>
<dbReference type="Proteomes" id="UP000604475">
    <property type="component" value="Unassembled WGS sequence"/>
</dbReference>
<evidence type="ECO:0000256" key="6">
    <source>
        <dbReference type="ARBA" id="ARBA00022741"/>
    </source>
</evidence>
<feature type="domain" description="Arginosuccinate synthase C-terminal" evidence="9">
    <location>
        <begin position="185"/>
        <end position="404"/>
    </location>
</feature>
<dbReference type="InterPro" id="IPR001518">
    <property type="entry name" value="Arginosuc_synth"/>
</dbReference>
<dbReference type="EC" id="6.3.4.5" evidence="2"/>
<dbReference type="GO" id="GO:0004055">
    <property type="term" value="F:argininosuccinate synthase activity"/>
    <property type="evidence" value="ECO:0007669"/>
    <property type="project" value="UniProtKB-EC"/>
</dbReference>
<dbReference type="Pfam" id="PF20979">
    <property type="entry name" value="Arginosuc_syn_C"/>
    <property type="match status" value="1"/>
</dbReference>
<dbReference type="RefSeq" id="WP_203008052.1">
    <property type="nucleotide sequence ID" value="NZ_JADWYU010000308.1"/>
</dbReference>
<evidence type="ECO:0000313" key="11">
    <source>
        <dbReference type="Proteomes" id="UP000604475"/>
    </source>
</evidence>
<keyword evidence="11" id="KW-1185">Reference proteome</keyword>
<feature type="domain" description="Arginosuccinate synthase-like N-terminal" evidence="8">
    <location>
        <begin position="14"/>
        <end position="176"/>
    </location>
</feature>
<name>A0A937R5T3_9ACTN</name>
<protein>
    <recommendedName>
        <fullName evidence="2">argininosuccinate synthase</fullName>
        <ecNumber evidence="2">6.3.4.5</ecNumber>
    </recommendedName>
</protein>
<evidence type="ECO:0000313" key="10">
    <source>
        <dbReference type="EMBL" id="MBL7625776.1"/>
    </source>
</evidence>
<comment type="pathway">
    <text evidence="1">Amino-acid biosynthesis; L-arginine biosynthesis; L-arginine from L-ornithine and carbamoyl phosphate: step 2/3.</text>
</comment>
<keyword evidence="5" id="KW-0028">Amino-acid biosynthesis</keyword>
<keyword evidence="4 10" id="KW-0436">Ligase</keyword>
<evidence type="ECO:0000259" key="9">
    <source>
        <dbReference type="Pfam" id="PF20979"/>
    </source>
</evidence>
<organism evidence="10 11">
    <name type="scientific">Frankia nepalensis</name>
    <dbReference type="NCBI Taxonomy" id="1836974"/>
    <lineage>
        <taxon>Bacteria</taxon>
        <taxon>Bacillati</taxon>
        <taxon>Actinomycetota</taxon>
        <taxon>Actinomycetes</taxon>
        <taxon>Frankiales</taxon>
        <taxon>Frankiaceae</taxon>
        <taxon>Frankia</taxon>
    </lineage>
</organism>
<keyword evidence="7" id="KW-0067">ATP-binding</keyword>
<evidence type="ECO:0000256" key="7">
    <source>
        <dbReference type="ARBA" id="ARBA00022840"/>
    </source>
</evidence>
<evidence type="ECO:0000256" key="1">
    <source>
        <dbReference type="ARBA" id="ARBA00004967"/>
    </source>
</evidence>
<dbReference type="PROSITE" id="PS00565">
    <property type="entry name" value="ARGININOSUCCIN_SYN_2"/>
    <property type="match status" value="1"/>
</dbReference>
<evidence type="ECO:0000259" key="8">
    <source>
        <dbReference type="Pfam" id="PF00764"/>
    </source>
</evidence>
<dbReference type="NCBIfam" id="TIGR00032">
    <property type="entry name" value="argG"/>
    <property type="match status" value="1"/>
</dbReference>
<sequence>MEIKDLKGESVAFFASGGLDSCTVTHWLTSHDVKVICFTADLGQPDEREGLDVVADRMKACGAVEAVIVPLRTEMGEAGIQAVQGLTRYEGRYWNTTPLGRYVTIRGVLPHILERGIKILSHGATGRGNDQARFQLVPNMLAPSVSVYAPWRDQAFLDAFGGREEMIDYCEKHGLPIRATRTSPYSTDANLLGLTHEAGVLESLGTGANFVDPIMGVRPVDAPDQPELVTITFEKGRPVSIAGQTVSDPADALELVNKIGGRHSIGINLHLVENRFVGVKSRGVYEAPGMELLGSAYEYLLQTILDRRARRIFMFAAEFLGEQLYQAYGEDLGSQLARKVVSEVAELASGTVTLELYKGTVNFAGAADIPHSLYSEEDASMSSVGAFDHKDSEGFLQVLGVGARTASRAGQIQGLLETE</sequence>
<dbReference type="Gene3D" id="3.90.1260.10">
    <property type="entry name" value="Argininosuccinate synthetase, chain A, domain 2"/>
    <property type="match status" value="1"/>
</dbReference>
<proteinExistence type="predicted"/>
<evidence type="ECO:0000256" key="5">
    <source>
        <dbReference type="ARBA" id="ARBA00022605"/>
    </source>
</evidence>
<dbReference type="GO" id="GO:0000053">
    <property type="term" value="P:argininosuccinate metabolic process"/>
    <property type="evidence" value="ECO:0007669"/>
    <property type="project" value="TreeGrafter"/>
</dbReference>
<evidence type="ECO:0000256" key="3">
    <source>
        <dbReference type="ARBA" id="ARBA00022571"/>
    </source>
</evidence>
<dbReference type="Pfam" id="PF00764">
    <property type="entry name" value="Arginosuc_synth"/>
    <property type="match status" value="1"/>
</dbReference>
<dbReference type="InterPro" id="IPR024074">
    <property type="entry name" value="AS_cat/multimer_dom_body"/>
</dbReference>
<dbReference type="InterPro" id="IPR048268">
    <property type="entry name" value="Arginosuc_syn_C"/>
</dbReference>
<gene>
    <name evidence="10" type="primary">argG</name>
    <name evidence="10" type="ORF">I7412_00985</name>
</gene>
<evidence type="ECO:0000256" key="2">
    <source>
        <dbReference type="ARBA" id="ARBA00012286"/>
    </source>
</evidence>
<dbReference type="InterPro" id="IPR014729">
    <property type="entry name" value="Rossmann-like_a/b/a_fold"/>
</dbReference>
<dbReference type="InterPro" id="IPR023434">
    <property type="entry name" value="Arginosuc_synth_type_1_subfam"/>
</dbReference>
<dbReference type="SUPFAM" id="SSF69864">
    <property type="entry name" value="Argininosuccinate synthetase, C-terminal domain"/>
    <property type="match status" value="1"/>
</dbReference>
<dbReference type="SUPFAM" id="SSF52402">
    <property type="entry name" value="Adenine nucleotide alpha hydrolases-like"/>
    <property type="match status" value="1"/>
</dbReference>
<dbReference type="AlphaFoldDB" id="A0A937R5T3"/>
<dbReference type="PANTHER" id="PTHR11587">
    <property type="entry name" value="ARGININOSUCCINATE SYNTHASE"/>
    <property type="match status" value="1"/>
</dbReference>
<comment type="caution">
    <text evidence="10">The sequence shown here is derived from an EMBL/GenBank/DDBJ whole genome shotgun (WGS) entry which is preliminary data.</text>
</comment>
<dbReference type="Gene3D" id="3.40.50.620">
    <property type="entry name" value="HUPs"/>
    <property type="match status" value="1"/>
</dbReference>
<dbReference type="GO" id="GO:0000050">
    <property type="term" value="P:urea cycle"/>
    <property type="evidence" value="ECO:0007669"/>
    <property type="project" value="TreeGrafter"/>
</dbReference>